<accession>A0AAV1NV67</accession>
<organism evidence="1 2">
    <name type="scientific">Scomber scombrus</name>
    <name type="common">Atlantic mackerel</name>
    <name type="synonym">Scomber vernalis</name>
    <dbReference type="NCBI Taxonomy" id="13677"/>
    <lineage>
        <taxon>Eukaryota</taxon>
        <taxon>Metazoa</taxon>
        <taxon>Chordata</taxon>
        <taxon>Craniata</taxon>
        <taxon>Vertebrata</taxon>
        <taxon>Euteleostomi</taxon>
        <taxon>Actinopterygii</taxon>
        <taxon>Neopterygii</taxon>
        <taxon>Teleostei</taxon>
        <taxon>Neoteleostei</taxon>
        <taxon>Acanthomorphata</taxon>
        <taxon>Pelagiaria</taxon>
        <taxon>Scombriformes</taxon>
        <taxon>Scombridae</taxon>
        <taxon>Scomber</taxon>
    </lineage>
</organism>
<feature type="non-terminal residue" evidence="1">
    <location>
        <position position="1"/>
    </location>
</feature>
<sequence>LRRLKQRLSILARAQILPFLSAAGKGESPERYGMTVSGTRPAFPLAPAVRAKPEK</sequence>
<proteinExistence type="predicted"/>
<evidence type="ECO:0000313" key="2">
    <source>
        <dbReference type="Proteomes" id="UP001314229"/>
    </source>
</evidence>
<gene>
    <name evidence="1" type="ORF">FSCOSCO3_A030366</name>
</gene>
<keyword evidence="2" id="KW-1185">Reference proteome</keyword>
<feature type="non-terminal residue" evidence="1">
    <location>
        <position position="55"/>
    </location>
</feature>
<name>A0AAV1NV67_SCOSC</name>
<evidence type="ECO:0000313" key="1">
    <source>
        <dbReference type="EMBL" id="CAK6963020.1"/>
    </source>
</evidence>
<reference evidence="1 2" key="1">
    <citation type="submission" date="2024-01" db="EMBL/GenBank/DDBJ databases">
        <authorList>
            <person name="Alioto T."/>
            <person name="Alioto T."/>
            <person name="Gomez Garrido J."/>
        </authorList>
    </citation>
    <scope>NUCLEOTIDE SEQUENCE [LARGE SCALE GENOMIC DNA]</scope>
</reference>
<comment type="caution">
    <text evidence="1">The sequence shown here is derived from an EMBL/GenBank/DDBJ whole genome shotgun (WGS) entry which is preliminary data.</text>
</comment>
<dbReference type="Proteomes" id="UP001314229">
    <property type="component" value="Unassembled WGS sequence"/>
</dbReference>
<protein>
    <submittedName>
        <fullName evidence="1">Uncharacterized protein</fullName>
    </submittedName>
</protein>
<dbReference type="AlphaFoldDB" id="A0AAV1NV67"/>
<dbReference type="EMBL" id="CAWUFR010000062">
    <property type="protein sequence ID" value="CAK6963020.1"/>
    <property type="molecule type" value="Genomic_DNA"/>
</dbReference>